<protein>
    <recommendedName>
        <fullName evidence="4">DUF305 domain-containing protein</fullName>
    </recommendedName>
</protein>
<dbReference type="EMBL" id="BAABKM010000002">
    <property type="protein sequence ID" value="GAA4696513.1"/>
    <property type="molecule type" value="Genomic_DNA"/>
</dbReference>
<dbReference type="Proteomes" id="UP001499974">
    <property type="component" value="Unassembled WGS sequence"/>
</dbReference>
<name>A0ABP8WWF0_9ACTN</name>
<evidence type="ECO:0000313" key="3">
    <source>
        <dbReference type="Proteomes" id="UP001499974"/>
    </source>
</evidence>
<comment type="caution">
    <text evidence="2">The sequence shown here is derived from an EMBL/GenBank/DDBJ whole genome shotgun (WGS) entry which is preliminary data.</text>
</comment>
<evidence type="ECO:0000256" key="1">
    <source>
        <dbReference type="SAM" id="MobiDB-lite"/>
    </source>
</evidence>
<accession>A0ABP8WWF0</accession>
<organism evidence="2 3">
    <name type="scientific">Nocardioides conyzicola</name>
    <dbReference type="NCBI Taxonomy" id="1651781"/>
    <lineage>
        <taxon>Bacteria</taxon>
        <taxon>Bacillati</taxon>
        <taxon>Actinomycetota</taxon>
        <taxon>Actinomycetes</taxon>
        <taxon>Propionibacteriales</taxon>
        <taxon>Nocardioidaceae</taxon>
        <taxon>Nocardioides</taxon>
    </lineage>
</organism>
<keyword evidence="3" id="KW-1185">Reference proteome</keyword>
<proteinExistence type="predicted"/>
<evidence type="ECO:0000313" key="2">
    <source>
        <dbReference type="EMBL" id="GAA4696513.1"/>
    </source>
</evidence>
<reference evidence="3" key="1">
    <citation type="journal article" date="2019" name="Int. J. Syst. Evol. Microbiol.">
        <title>The Global Catalogue of Microorganisms (GCM) 10K type strain sequencing project: providing services to taxonomists for standard genome sequencing and annotation.</title>
        <authorList>
            <consortium name="The Broad Institute Genomics Platform"/>
            <consortium name="The Broad Institute Genome Sequencing Center for Infectious Disease"/>
            <person name="Wu L."/>
            <person name="Ma J."/>
        </authorList>
    </citation>
    <scope>NUCLEOTIDE SEQUENCE [LARGE SCALE GENOMIC DNA]</scope>
    <source>
        <strain evidence="3">JCM 18531</strain>
    </source>
</reference>
<feature type="region of interest" description="Disordered" evidence="1">
    <location>
        <begin position="36"/>
        <end position="59"/>
    </location>
</feature>
<dbReference type="RefSeq" id="WP_345519885.1">
    <property type="nucleotide sequence ID" value="NZ_BAABKM010000002.1"/>
</dbReference>
<evidence type="ECO:0008006" key="4">
    <source>
        <dbReference type="Google" id="ProtNLM"/>
    </source>
</evidence>
<sequence>MNTHSLPHRTSRPVRRAAVVGGVVLAVALSGLVAPTTSAADSPRRATPPTTSSRAAAAATPLSRATAALTLALAELHKGHPGKAAAAFNALARRTDRAHAAAVGLIGKPPADPESDEPPGPGAVLKMLGFDHKVTTTLVPLLNRQKGTRVVRSMANALNRTHVRRNGMISRVVALPPEGAGDDYTDGMSDILGTFPAEIKLIDTALSTYVLTTAGRSSLTSTRARVVVANRLMNGAYGGGE</sequence>
<gene>
    <name evidence="2" type="ORF">GCM10023349_10090</name>
</gene>